<comment type="caution">
    <text evidence="1">The sequence shown here is derived from an EMBL/GenBank/DDBJ whole genome shotgun (WGS) entry which is preliminary data.</text>
</comment>
<sequence>MTTSSDNMLPPVADFDDLPVWINDPEFRQPRFEGDPRCRRSVMARLKAILSLTDGHRPFRWGFAIVRTAYGPGSDEQFRHAINIINRVAKVWADDEANNVKENIMYCKDNSAILDHIPVEVDMRPNEEFLRRFENDILEDKEALENASSAAVRAYFKKWISSKRGTALIGDMRFAACVMLDAETLEQFAAVPEGFPRDTQEGYRSSYWLKLVDTDPNPDEAVRVRVYGHDDLMKYWFDRNFRQRPMSEMTHRSDRENPGVLYFGKPRLGMMPRMNLGGW</sequence>
<dbReference type="Proteomes" id="UP000091967">
    <property type="component" value="Unassembled WGS sequence"/>
</dbReference>
<name>A0A1B8B0D1_FUSPO</name>
<keyword evidence="2" id="KW-1185">Reference proteome</keyword>
<reference evidence="1 2" key="1">
    <citation type="submission" date="2016-06" db="EMBL/GenBank/DDBJ databases">
        <title>Living apart together: crosstalk between the core and supernumerary genomes in a fungal plant pathogen.</title>
        <authorList>
            <person name="Vanheule A."/>
            <person name="Audenaert K."/>
            <person name="Warris S."/>
            <person name="Van De Geest H."/>
            <person name="Schijlen E."/>
            <person name="Hofte M."/>
            <person name="De Saeger S."/>
            <person name="Haesaert G."/>
            <person name="Waalwijk C."/>
            <person name="Van Der Lee T."/>
        </authorList>
    </citation>
    <scope>NUCLEOTIDE SEQUENCE [LARGE SCALE GENOMIC DNA]</scope>
    <source>
        <strain evidence="1 2">2516</strain>
    </source>
</reference>
<gene>
    <name evidence="1" type="ORF">FPOA_00131</name>
</gene>
<accession>A0A1B8B0D1</accession>
<dbReference type="EMBL" id="LYXU01000001">
    <property type="protein sequence ID" value="OBS26190.1"/>
    <property type="molecule type" value="Genomic_DNA"/>
</dbReference>
<dbReference type="AlphaFoldDB" id="A0A1B8B0D1"/>
<dbReference type="OMA" id="GDMRYVF"/>
<dbReference type="STRING" id="36050.A0A1B8B0D1"/>
<proteinExistence type="predicted"/>
<evidence type="ECO:0000313" key="1">
    <source>
        <dbReference type="EMBL" id="OBS26190.1"/>
    </source>
</evidence>
<protein>
    <submittedName>
        <fullName evidence="1">Uncharacterized protein</fullName>
    </submittedName>
</protein>
<evidence type="ECO:0000313" key="2">
    <source>
        <dbReference type="Proteomes" id="UP000091967"/>
    </source>
</evidence>
<organism evidence="1 2">
    <name type="scientific">Fusarium poae</name>
    <dbReference type="NCBI Taxonomy" id="36050"/>
    <lineage>
        <taxon>Eukaryota</taxon>
        <taxon>Fungi</taxon>
        <taxon>Dikarya</taxon>
        <taxon>Ascomycota</taxon>
        <taxon>Pezizomycotina</taxon>
        <taxon>Sordariomycetes</taxon>
        <taxon>Hypocreomycetidae</taxon>
        <taxon>Hypocreales</taxon>
        <taxon>Nectriaceae</taxon>
        <taxon>Fusarium</taxon>
    </lineage>
</organism>